<feature type="compositionally biased region" description="Polar residues" evidence="1">
    <location>
        <begin position="98"/>
        <end position="107"/>
    </location>
</feature>
<protein>
    <submittedName>
        <fullName evidence="2">Uncharacterized protein</fullName>
    </submittedName>
</protein>
<organism evidence="2 3">
    <name type="scientific">Mytilus coruscus</name>
    <name type="common">Sea mussel</name>
    <dbReference type="NCBI Taxonomy" id="42192"/>
    <lineage>
        <taxon>Eukaryota</taxon>
        <taxon>Metazoa</taxon>
        <taxon>Spiralia</taxon>
        <taxon>Lophotrochozoa</taxon>
        <taxon>Mollusca</taxon>
        <taxon>Bivalvia</taxon>
        <taxon>Autobranchia</taxon>
        <taxon>Pteriomorphia</taxon>
        <taxon>Mytilida</taxon>
        <taxon>Mytiloidea</taxon>
        <taxon>Mytilidae</taxon>
        <taxon>Mytilinae</taxon>
        <taxon>Mytilus</taxon>
    </lineage>
</organism>
<evidence type="ECO:0000256" key="1">
    <source>
        <dbReference type="SAM" id="MobiDB-lite"/>
    </source>
</evidence>
<dbReference type="AlphaFoldDB" id="A0A6J8CAT4"/>
<dbReference type="Proteomes" id="UP000507470">
    <property type="component" value="Unassembled WGS sequence"/>
</dbReference>
<accession>A0A6J8CAT4</accession>
<feature type="region of interest" description="Disordered" evidence="1">
    <location>
        <begin position="158"/>
        <end position="179"/>
    </location>
</feature>
<proteinExistence type="predicted"/>
<evidence type="ECO:0000313" key="3">
    <source>
        <dbReference type="Proteomes" id="UP000507470"/>
    </source>
</evidence>
<name>A0A6J8CAT4_MYTCO</name>
<evidence type="ECO:0000313" key="2">
    <source>
        <dbReference type="EMBL" id="CAC5392150.1"/>
    </source>
</evidence>
<sequence length="204" mass="22886">MTLPICKSKHDCHFNIYFPALANRFCLNIANNRNNGTQGNRTIPETSETQYDEIDGAYYNPSNINGRPELTHVTLHNANIETLLSSSNSRIVENMTANNDGTANNNHEIIPPSNDLNIQRSNNASTRSSSDDSYLGPCRNYISLEIDFNDEHSHQIREPENLDDGLPASNSESSETYIKSDQQYETLAATDIVEHSYENPIATY</sequence>
<reference evidence="2 3" key="1">
    <citation type="submission" date="2020-06" db="EMBL/GenBank/DDBJ databases">
        <authorList>
            <person name="Li R."/>
            <person name="Bekaert M."/>
        </authorList>
    </citation>
    <scope>NUCLEOTIDE SEQUENCE [LARGE SCALE GENOMIC DNA]</scope>
    <source>
        <strain evidence="3">wild</strain>
    </source>
</reference>
<feature type="region of interest" description="Disordered" evidence="1">
    <location>
        <begin position="98"/>
        <end position="136"/>
    </location>
</feature>
<feature type="compositionally biased region" description="Polar residues" evidence="1">
    <location>
        <begin position="114"/>
        <end position="132"/>
    </location>
</feature>
<keyword evidence="3" id="KW-1185">Reference proteome</keyword>
<gene>
    <name evidence="2" type="ORF">MCOR_27101</name>
</gene>
<feature type="compositionally biased region" description="Polar residues" evidence="1">
    <location>
        <begin position="168"/>
        <end position="179"/>
    </location>
</feature>
<dbReference type="EMBL" id="CACVKT020004909">
    <property type="protein sequence ID" value="CAC5392150.1"/>
    <property type="molecule type" value="Genomic_DNA"/>
</dbReference>